<proteinExistence type="predicted"/>
<accession>A0A7S0XFR2</accession>
<evidence type="ECO:0000313" key="2">
    <source>
        <dbReference type="EMBL" id="CAD8715619.1"/>
    </source>
</evidence>
<dbReference type="PANTHER" id="PTHR35126">
    <property type="entry name" value="SLR0598 PROTEIN"/>
    <property type="match status" value="1"/>
</dbReference>
<protein>
    <submittedName>
        <fullName evidence="2">Uncharacterized protein</fullName>
    </submittedName>
</protein>
<sequence length="214" mass="23611">MSFAAALTAAWVARVSPSVTPSCSSRRAPRSLAPAVAIPARSSGRPTCRRREVRAAAADDNDDLFSFLNDQMEKEEGEENERAGGGVATGVSNDDTPEPGSPMTGDELRLLVFKKWGKMYDTRIHQRRDQFNKLGLYLQVMWKFVGQKSFPMTEREYMEQMDAVAGLLNEWGVQDDMRAAIPASTKFPKMDTTGANAVMIPLDVEVEDSSQGDK</sequence>
<evidence type="ECO:0000256" key="1">
    <source>
        <dbReference type="SAM" id="MobiDB-lite"/>
    </source>
</evidence>
<dbReference type="Pfam" id="PF11267">
    <property type="entry name" value="DUF3067"/>
    <property type="match status" value="1"/>
</dbReference>
<gene>
    <name evidence="2" type="ORF">MANT1106_LOCUS16870</name>
</gene>
<dbReference type="InterPro" id="IPR021420">
    <property type="entry name" value="DUF3067"/>
</dbReference>
<organism evidence="2">
    <name type="scientific">Mantoniella antarctica</name>
    <dbReference type="NCBI Taxonomy" id="81844"/>
    <lineage>
        <taxon>Eukaryota</taxon>
        <taxon>Viridiplantae</taxon>
        <taxon>Chlorophyta</taxon>
        <taxon>Mamiellophyceae</taxon>
        <taxon>Mamiellales</taxon>
        <taxon>Mamiellaceae</taxon>
        <taxon>Mantoniella</taxon>
    </lineage>
</organism>
<name>A0A7S0XFR2_9CHLO</name>
<feature type="region of interest" description="Disordered" evidence="1">
    <location>
        <begin position="73"/>
        <end position="104"/>
    </location>
</feature>
<dbReference type="PANTHER" id="PTHR35126:SF1">
    <property type="entry name" value="DUF3067 DOMAIN-CONTAINING PROTEIN"/>
    <property type="match status" value="1"/>
</dbReference>
<dbReference type="AlphaFoldDB" id="A0A7S0XFR2"/>
<reference evidence="2" key="1">
    <citation type="submission" date="2021-01" db="EMBL/GenBank/DDBJ databases">
        <authorList>
            <person name="Corre E."/>
            <person name="Pelletier E."/>
            <person name="Niang G."/>
            <person name="Scheremetjew M."/>
            <person name="Finn R."/>
            <person name="Kale V."/>
            <person name="Holt S."/>
            <person name="Cochrane G."/>
            <person name="Meng A."/>
            <person name="Brown T."/>
            <person name="Cohen L."/>
        </authorList>
    </citation>
    <scope>NUCLEOTIDE SEQUENCE</scope>
    <source>
        <strain evidence="2">SL-175</strain>
    </source>
</reference>
<dbReference type="Gene3D" id="3.30.428.40">
    <property type="entry name" value="Protein of unknown function DUF3067"/>
    <property type="match status" value="1"/>
</dbReference>
<dbReference type="EMBL" id="HBFC01028172">
    <property type="protein sequence ID" value="CAD8715619.1"/>
    <property type="molecule type" value="Transcribed_RNA"/>
</dbReference>